<evidence type="ECO:0000256" key="7">
    <source>
        <dbReference type="ARBA" id="ARBA00044466"/>
    </source>
</evidence>
<dbReference type="OrthoDB" id="9772456at2"/>
<evidence type="ECO:0000313" key="11">
    <source>
        <dbReference type="EMBL" id="BAN03603.1"/>
    </source>
</evidence>
<comment type="catalytic activity">
    <reaction evidence="7">
        <text>adenosine 2',5'-bisphosphate + H2O = AMP + phosphate</text>
        <dbReference type="Rhea" id="RHEA:77643"/>
        <dbReference type="ChEBI" id="CHEBI:15377"/>
        <dbReference type="ChEBI" id="CHEBI:43474"/>
        <dbReference type="ChEBI" id="CHEBI:194156"/>
        <dbReference type="ChEBI" id="CHEBI:456215"/>
        <dbReference type="EC" id="3.1.3.7"/>
    </reaction>
    <physiologicalReaction direction="left-to-right" evidence="7">
        <dbReference type="Rhea" id="RHEA:77644"/>
    </physiologicalReaction>
</comment>
<name>A0A6C7EBA5_ILUCY</name>
<evidence type="ECO:0000256" key="6">
    <source>
        <dbReference type="ARBA" id="ARBA00022842"/>
    </source>
</evidence>
<dbReference type="AlphaFoldDB" id="A0A6C7EBA5"/>
<dbReference type="RefSeq" id="WP_015442850.1">
    <property type="nucleotide sequence ID" value="NC_020520.1"/>
</dbReference>
<dbReference type="PROSITE" id="PS00629">
    <property type="entry name" value="IMP_1"/>
    <property type="match status" value="1"/>
</dbReference>
<dbReference type="SUPFAM" id="SSF56655">
    <property type="entry name" value="Carbohydrate phosphatase"/>
    <property type="match status" value="1"/>
</dbReference>
<evidence type="ECO:0000256" key="9">
    <source>
        <dbReference type="ARBA" id="ARBA00044484"/>
    </source>
</evidence>
<proteinExistence type="inferred from homology"/>
<accession>A0A6C7EBA5</accession>
<dbReference type="InterPro" id="IPR006239">
    <property type="entry name" value="DPNP"/>
</dbReference>
<feature type="binding site" evidence="10">
    <location>
        <position position="129"/>
    </location>
    <ligand>
        <name>Mg(2+)</name>
        <dbReference type="ChEBI" id="CHEBI:18420"/>
        <label>1</label>
        <note>catalytic</note>
    </ligand>
</feature>
<dbReference type="GO" id="GO:0052834">
    <property type="term" value="F:inositol monophosphate phosphatase activity"/>
    <property type="evidence" value="ECO:0007669"/>
    <property type="project" value="UniProtKB-EC"/>
</dbReference>
<dbReference type="EMBL" id="AP012057">
    <property type="protein sequence ID" value="BAN03603.1"/>
    <property type="molecule type" value="Genomic_DNA"/>
</dbReference>
<feature type="binding site" evidence="10">
    <location>
        <position position="277"/>
    </location>
    <ligand>
        <name>Mg(2+)</name>
        <dbReference type="ChEBI" id="CHEBI:18420"/>
        <label>1</label>
        <note>catalytic</note>
    </ligand>
</feature>
<evidence type="ECO:0000256" key="5">
    <source>
        <dbReference type="ARBA" id="ARBA00022801"/>
    </source>
</evidence>
<dbReference type="KEGG" id="aym:YM304_32890"/>
<evidence type="ECO:0000256" key="3">
    <source>
        <dbReference type="ARBA" id="ARBA00009759"/>
    </source>
</evidence>
<evidence type="ECO:0000256" key="2">
    <source>
        <dbReference type="ARBA" id="ARBA00001946"/>
    </source>
</evidence>
<keyword evidence="12" id="KW-1185">Reference proteome</keyword>
<dbReference type="GO" id="GO:0000103">
    <property type="term" value="P:sulfate assimilation"/>
    <property type="evidence" value="ECO:0007669"/>
    <property type="project" value="TreeGrafter"/>
</dbReference>
<feature type="binding site" evidence="10">
    <location>
        <position position="126"/>
    </location>
    <ligand>
        <name>Mg(2+)</name>
        <dbReference type="ChEBI" id="CHEBI:18420"/>
        <label>1</label>
        <note>catalytic</note>
    </ligand>
</feature>
<comment type="catalytic activity">
    <reaction evidence="8">
        <text>adenosine 3',5'-bisphosphate + H2O = AMP + phosphate</text>
        <dbReference type="Rhea" id="RHEA:10040"/>
        <dbReference type="ChEBI" id="CHEBI:15377"/>
        <dbReference type="ChEBI" id="CHEBI:43474"/>
        <dbReference type="ChEBI" id="CHEBI:58343"/>
        <dbReference type="ChEBI" id="CHEBI:456215"/>
        <dbReference type="EC" id="3.1.3.7"/>
    </reaction>
    <physiologicalReaction direction="left-to-right" evidence="8">
        <dbReference type="Rhea" id="RHEA:10041"/>
    </physiologicalReaction>
</comment>
<keyword evidence="5 11" id="KW-0378">Hydrolase</keyword>
<dbReference type="InterPro" id="IPR051090">
    <property type="entry name" value="Inositol_monoP_superfamily"/>
</dbReference>
<dbReference type="PANTHER" id="PTHR43200">
    <property type="entry name" value="PHOSPHATASE"/>
    <property type="match status" value="1"/>
</dbReference>
<dbReference type="CDD" id="cd01517">
    <property type="entry name" value="PAP_phosphatase"/>
    <property type="match status" value="1"/>
</dbReference>
<comment type="catalytic activity">
    <reaction evidence="1">
        <text>a myo-inositol phosphate + H2O = myo-inositol + phosphate</text>
        <dbReference type="Rhea" id="RHEA:24056"/>
        <dbReference type="ChEBI" id="CHEBI:15377"/>
        <dbReference type="ChEBI" id="CHEBI:17268"/>
        <dbReference type="ChEBI" id="CHEBI:43474"/>
        <dbReference type="ChEBI" id="CHEBI:84139"/>
        <dbReference type="EC" id="3.1.3.25"/>
    </reaction>
</comment>
<dbReference type="FunFam" id="3.40.190.80:FF:000003">
    <property type="entry name" value="PAP-specific phosphatase HAL2-like"/>
    <property type="match status" value="1"/>
</dbReference>
<dbReference type="PRINTS" id="PR00377">
    <property type="entry name" value="IMPHPHTASES"/>
</dbReference>
<dbReference type="InterPro" id="IPR020550">
    <property type="entry name" value="Inositol_monophosphatase_CS"/>
</dbReference>
<evidence type="ECO:0000256" key="4">
    <source>
        <dbReference type="ARBA" id="ARBA00022723"/>
    </source>
</evidence>
<dbReference type="PANTHER" id="PTHR43200:SF6">
    <property type="entry name" value="3'(2'),5'-BISPHOSPHATE NUCLEOTIDASE"/>
    <property type="match status" value="1"/>
</dbReference>
<protein>
    <submittedName>
        <fullName evidence="11">Putative 3'(2'),5'-bisphosphate nucleotidase</fullName>
        <ecNumber evidence="11">3.1.3.7</ecNumber>
    </submittedName>
</protein>
<comment type="similarity">
    <text evidence="3">Belongs to the inositol monophosphatase superfamily.</text>
</comment>
<dbReference type="Pfam" id="PF00459">
    <property type="entry name" value="Inositol_P"/>
    <property type="match status" value="1"/>
</dbReference>
<evidence type="ECO:0000256" key="8">
    <source>
        <dbReference type="ARBA" id="ARBA00044479"/>
    </source>
</evidence>
<feature type="binding site" evidence="10">
    <location>
        <position position="128"/>
    </location>
    <ligand>
        <name>Mg(2+)</name>
        <dbReference type="ChEBI" id="CHEBI:18420"/>
        <label>1</label>
        <note>catalytic</note>
    </ligand>
</feature>
<sequence>MSSISPATVDAAVRAVRRAAIATRWAQGRLVSGNTLTKSDDSPVTVADFAAQAIVCNTLAEELGDVAVVGEETPDDLVDRPDLLDGVASLVAMGVGTSNVTATDVIEAVGRGASDAPRDGTYWTLDPIDGTKGFVRGDQYAIALALIEGGRVVFGVLGCPNLPNPDGTRGALLVGSGEGAVMYPLDDAAGGDGVSASEGRPIRVDAAAVLSEARFCESVESGHSDQTHSVAIAQRLGITAEPYRIDSQCKYAAVARGDASIYLRLPTRADYVEKIWDHAAGKFVVECAGGVVTDVAGAPLDFSHGKLLQANRGVVATNGRFHEQVLDAVGAVLDL</sequence>
<dbReference type="NCBIfam" id="TIGR01330">
    <property type="entry name" value="bisphos_HAL2"/>
    <property type="match status" value="1"/>
</dbReference>
<comment type="catalytic activity">
    <reaction evidence="9">
        <text>3'-phosphoadenylyl sulfate + H2O = adenosine 5'-phosphosulfate + phosphate</text>
        <dbReference type="Rhea" id="RHEA:77639"/>
        <dbReference type="ChEBI" id="CHEBI:15377"/>
        <dbReference type="ChEBI" id="CHEBI:43474"/>
        <dbReference type="ChEBI" id="CHEBI:58243"/>
        <dbReference type="ChEBI" id="CHEBI:58339"/>
        <dbReference type="EC" id="3.1.3.7"/>
    </reaction>
    <physiologicalReaction direction="left-to-right" evidence="9">
        <dbReference type="Rhea" id="RHEA:77640"/>
    </physiologicalReaction>
</comment>
<dbReference type="GO" id="GO:0046854">
    <property type="term" value="P:phosphatidylinositol phosphate biosynthetic process"/>
    <property type="evidence" value="ECO:0007669"/>
    <property type="project" value="InterPro"/>
</dbReference>
<evidence type="ECO:0000313" key="12">
    <source>
        <dbReference type="Proteomes" id="UP000011863"/>
    </source>
</evidence>
<evidence type="ECO:0000256" key="1">
    <source>
        <dbReference type="ARBA" id="ARBA00001033"/>
    </source>
</evidence>
<keyword evidence="4 10" id="KW-0479">Metal-binding</keyword>
<feature type="binding site" evidence="10">
    <location>
        <position position="71"/>
    </location>
    <ligand>
        <name>Mg(2+)</name>
        <dbReference type="ChEBI" id="CHEBI:18420"/>
        <label>1</label>
        <note>catalytic</note>
    </ligand>
</feature>
<organism evidence="11 12">
    <name type="scientific">Ilumatobacter coccineus (strain NBRC 103263 / KCTC 29153 / YM16-304)</name>
    <dbReference type="NCBI Taxonomy" id="1313172"/>
    <lineage>
        <taxon>Bacteria</taxon>
        <taxon>Bacillati</taxon>
        <taxon>Actinomycetota</taxon>
        <taxon>Acidimicrobiia</taxon>
        <taxon>Acidimicrobiales</taxon>
        <taxon>Ilumatobacteraceae</taxon>
        <taxon>Ilumatobacter</taxon>
    </lineage>
</organism>
<dbReference type="EC" id="3.1.3.7" evidence="11"/>
<keyword evidence="6 10" id="KW-0460">Magnesium</keyword>
<dbReference type="InterPro" id="IPR020583">
    <property type="entry name" value="Inositol_monoP_metal-BS"/>
</dbReference>
<reference evidence="11 12" key="1">
    <citation type="journal article" date="2013" name="Int. J. Syst. Evol. Microbiol.">
        <title>Ilumatobacter nonamiense sp. nov. and Ilumatobacter coccineum sp. nov., isolated from seashore sand.</title>
        <authorList>
            <person name="Matsumoto A."/>
            <person name="Kasai H."/>
            <person name="Matsuo Y."/>
            <person name="Shizuri Y."/>
            <person name="Ichikawa N."/>
            <person name="Fujita N."/>
            <person name="Omura S."/>
            <person name="Takahashi Y."/>
        </authorList>
    </citation>
    <scope>NUCLEOTIDE SEQUENCE [LARGE SCALE GENOMIC DNA]</scope>
    <source>
        <strain evidence="12">NBRC 103263 / KCTC 29153 / YM16-304</strain>
    </source>
</reference>
<dbReference type="PROSITE" id="PS00630">
    <property type="entry name" value="IMP_2"/>
    <property type="match status" value="1"/>
</dbReference>
<dbReference type="Proteomes" id="UP000011863">
    <property type="component" value="Chromosome"/>
</dbReference>
<dbReference type="Gene3D" id="3.40.190.80">
    <property type="match status" value="1"/>
</dbReference>
<evidence type="ECO:0000256" key="10">
    <source>
        <dbReference type="PIRSR" id="PIRSR600760-2"/>
    </source>
</evidence>
<dbReference type="GO" id="GO:0046872">
    <property type="term" value="F:metal ion binding"/>
    <property type="evidence" value="ECO:0007669"/>
    <property type="project" value="UniProtKB-KW"/>
</dbReference>
<dbReference type="Gene3D" id="3.30.540.10">
    <property type="entry name" value="Fructose-1,6-Bisphosphatase, subunit A, domain 1"/>
    <property type="match status" value="1"/>
</dbReference>
<comment type="cofactor">
    <cofactor evidence="2 10">
        <name>Mg(2+)</name>
        <dbReference type="ChEBI" id="CHEBI:18420"/>
    </cofactor>
</comment>
<gene>
    <name evidence="11" type="ORF">YM304_32890</name>
</gene>
<dbReference type="GO" id="GO:0008441">
    <property type="term" value="F:3'(2'),5'-bisphosphate nucleotidase activity"/>
    <property type="evidence" value="ECO:0007669"/>
    <property type="project" value="UniProtKB-EC"/>
</dbReference>
<dbReference type="InterPro" id="IPR000760">
    <property type="entry name" value="Inositol_monophosphatase-like"/>
</dbReference>